<accession>A0ABR3CD13</accession>
<sequence length="96" mass="10461">MTPPEARSVGRKASFTSFALQAQSDLLSPGSASASTNDQEVALDPSPSKRKTGVHDYDDEPQPRKRPSFDLNNMNAAIDIERHGTEEAAPQHSRNK</sequence>
<name>A0ABR3CD13_9PEZI</name>
<dbReference type="GeneID" id="92010066"/>
<dbReference type="Proteomes" id="UP001430584">
    <property type="component" value="Unassembled WGS sequence"/>
</dbReference>
<keyword evidence="3" id="KW-1185">Reference proteome</keyword>
<dbReference type="RefSeq" id="XP_066631516.1">
    <property type="nucleotide sequence ID" value="XM_066777421.1"/>
</dbReference>
<evidence type="ECO:0000313" key="3">
    <source>
        <dbReference type="Proteomes" id="UP001430584"/>
    </source>
</evidence>
<reference evidence="2 3" key="1">
    <citation type="submission" date="2024-02" db="EMBL/GenBank/DDBJ databases">
        <title>De novo assembly and annotation of 12 fungi associated with fruit tree decline syndrome in Ontario, Canada.</title>
        <authorList>
            <person name="Sulman M."/>
            <person name="Ellouze W."/>
            <person name="Ilyukhin E."/>
        </authorList>
    </citation>
    <scope>NUCLEOTIDE SEQUENCE [LARGE SCALE GENOMIC DNA]</scope>
    <source>
        <strain evidence="2 3">FDS-637</strain>
    </source>
</reference>
<proteinExistence type="predicted"/>
<evidence type="ECO:0000256" key="1">
    <source>
        <dbReference type="SAM" id="MobiDB-lite"/>
    </source>
</evidence>
<organism evidence="2 3">
    <name type="scientific">Diplodia seriata</name>
    <dbReference type="NCBI Taxonomy" id="420778"/>
    <lineage>
        <taxon>Eukaryota</taxon>
        <taxon>Fungi</taxon>
        <taxon>Dikarya</taxon>
        <taxon>Ascomycota</taxon>
        <taxon>Pezizomycotina</taxon>
        <taxon>Dothideomycetes</taxon>
        <taxon>Dothideomycetes incertae sedis</taxon>
        <taxon>Botryosphaeriales</taxon>
        <taxon>Botryosphaeriaceae</taxon>
        <taxon>Diplodia</taxon>
    </lineage>
</organism>
<gene>
    <name evidence="2" type="ORF">SLS55_005981</name>
</gene>
<comment type="caution">
    <text evidence="2">The sequence shown here is derived from an EMBL/GenBank/DDBJ whole genome shotgun (WGS) entry which is preliminary data.</text>
</comment>
<feature type="compositionally biased region" description="Polar residues" evidence="1">
    <location>
        <begin position="28"/>
        <end position="39"/>
    </location>
</feature>
<protein>
    <submittedName>
        <fullName evidence="2">Uncharacterized protein</fullName>
    </submittedName>
</protein>
<evidence type="ECO:0000313" key="2">
    <source>
        <dbReference type="EMBL" id="KAL0258487.1"/>
    </source>
</evidence>
<dbReference type="EMBL" id="JAJVCZ030000006">
    <property type="protein sequence ID" value="KAL0258487.1"/>
    <property type="molecule type" value="Genomic_DNA"/>
</dbReference>
<feature type="region of interest" description="Disordered" evidence="1">
    <location>
        <begin position="28"/>
        <end position="96"/>
    </location>
</feature>